<dbReference type="InterPro" id="IPR001375">
    <property type="entry name" value="Peptidase_S9_cat"/>
</dbReference>
<feature type="domain" description="Peptidase S9 prolyl oligopeptidase catalytic" evidence="2">
    <location>
        <begin position="479"/>
        <end position="618"/>
    </location>
</feature>
<dbReference type="AlphaFoldDB" id="A0A163M1A0"/>
<evidence type="ECO:0000256" key="1">
    <source>
        <dbReference type="ARBA" id="ARBA00022729"/>
    </source>
</evidence>
<keyword evidence="4" id="KW-1185">Reference proteome</keyword>
<reference evidence="3" key="1">
    <citation type="submission" date="2016-04" db="EMBL/GenBank/DDBJ databases">
        <authorList>
            <person name="Evans L.H."/>
            <person name="Alamgir A."/>
            <person name="Owens N."/>
            <person name="Weber N.D."/>
            <person name="Virtaneva K."/>
            <person name="Barbian K."/>
            <person name="Babar A."/>
            <person name="Rosenke K."/>
        </authorList>
    </citation>
    <scope>NUCLEOTIDE SEQUENCE [LARGE SCALE GENOMIC DNA]</scope>
    <source>
        <strain evidence="3">CBS 101.48</strain>
    </source>
</reference>
<organism evidence="3">
    <name type="scientific">Absidia glauca</name>
    <name type="common">Pin mould</name>
    <dbReference type="NCBI Taxonomy" id="4829"/>
    <lineage>
        <taxon>Eukaryota</taxon>
        <taxon>Fungi</taxon>
        <taxon>Fungi incertae sedis</taxon>
        <taxon>Mucoromycota</taxon>
        <taxon>Mucoromycotina</taxon>
        <taxon>Mucoromycetes</taxon>
        <taxon>Mucorales</taxon>
        <taxon>Cunninghamellaceae</taxon>
        <taxon>Absidia</taxon>
    </lineage>
</organism>
<evidence type="ECO:0000313" key="4">
    <source>
        <dbReference type="Proteomes" id="UP000078561"/>
    </source>
</evidence>
<evidence type="ECO:0000259" key="2">
    <source>
        <dbReference type="Pfam" id="PF00326"/>
    </source>
</evidence>
<dbReference type="InParanoid" id="A0A163M1A0"/>
<dbReference type="STRING" id="4829.A0A163M1A0"/>
<accession>A0A163M1A0</accession>
<dbReference type="Gene3D" id="3.40.50.1820">
    <property type="entry name" value="alpha/beta hydrolase"/>
    <property type="match status" value="1"/>
</dbReference>
<keyword evidence="1" id="KW-0732">Signal</keyword>
<proteinExistence type="predicted"/>
<dbReference type="Proteomes" id="UP000078561">
    <property type="component" value="Unassembled WGS sequence"/>
</dbReference>
<dbReference type="PANTHER" id="PTHR43037">
    <property type="entry name" value="UNNAMED PRODUCT-RELATED"/>
    <property type="match status" value="1"/>
</dbReference>
<dbReference type="SUPFAM" id="SSF53474">
    <property type="entry name" value="alpha/beta-Hydrolases"/>
    <property type="match status" value="1"/>
</dbReference>
<dbReference type="InterPro" id="IPR029058">
    <property type="entry name" value="AB_hydrolase_fold"/>
</dbReference>
<gene>
    <name evidence="3" type="primary">ABSGL_05999.1 scaffold 7611</name>
</gene>
<evidence type="ECO:0000313" key="3">
    <source>
        <dbReference type="EMBL" id="SAM00318.1"/>
    </source>
</evidence>
<dbReference type="GO" id="GO:0008236">
    <property type="term" value="F:serine-type peptidase activity"/>
    <property type="evidence" value="ECO:0007669"/>
    <property type="project" value="InterPro"/>
</dbReference>
<dbReference type="InterPro" id="IPR050955">
    <property type="entry name" value="Plant_Biomass_Hydrol_Est"/>
</dbReference>
<name>A0A163M1A0_ABSGL</name>
<dbReference type="GO" id="GO:0006508">
    <property type="term" value="P:proteolysis"/>
    <property type="evidence" value="ECO:0007669"/>
    <property type="project" value="InterPro"/>
</dbReference>
<dbReference type="EMBL" id="LT553181">
    <property type="protein sequence ID" value="SAM00318.1"/>
    <property type="molecule type" value="Genomic_DNA"/>
</dbReference>
<dbReference type="PANTHER" id="PTHR43037:SF4">
    <property type="entry name" value="PEPTIDASE S9 PROLYL OLIGOPEPTIDASE CATALYTIC DOMAIN-CONTAINING PROTEIN"/>
    <property type="match status" value="1"/>
</dbReference>
<dbReference type="OrthoDB" id="449091at2759"/>
<dbReference type="Pfam" id="PF00326">
    <property type="entry name" value="Peptidase_S9"/>
    <property type="match status" value="1"/>
</dbReference>
<sequence length="923" mass="103983">MSFQLSNVWQVLGPFPIGMREQDFGADPLEAYGGFRKLKYSKQARFPSELDQSGHVGWTTTQSKDNVVGPLHFPDVRWQQNGTAFGWSIEQYQAWARGTLKITKQSSILIQLHNVATFYIDEKRYSGDLYGYNTTLHWVELEKGMHTLETRLVHDVRVFGGGNNNKGPQCQFSISIYPLDGSTMVDDTLFSHRHRLNNTATTTLVAREMIKDVLMPSFLRNVGFAGNYGSVAIHNLTMDSLQVVSIRLVFQAYSGYNHTSDVVTILRPAKLIQRSNHITLVKGQQRRIGFSFDLKNNTVHDEALFLQATKIHVKVIVSLASPTNTFTLVDDNTAIAATNWDVTKTNTDGNTDIHSSAVFSYTFLDFDGSVQYAKAKRPRTINGDEDKPVILALHGAGVDIEKDSFWTDSIDAQESVWIVFPTGRTPWGMDWHGPSMKNAFCALDGLVQVMDLLFSKSIENHQQSSDDYGWIVVEKSESFSIGDVNRLIYMGHSNGGQGAWYLATHFPDRAIAVVAAAGYVKIQDYVSYANWISHSHIDPLLFGMLESAYAEYNNDLHLPNMIGLPVFARYGSEDDNVPPLHTRKYVRLLNEHNKNPELVKVSSVEGKGHWWDSVLNDKEVNRFLQTAIQLPRRIRDEQDHFSIVTTNPASTGTVHGIQIEQLSIPYRKSGLSGHVDHDNGILVLKTSNVSAFRITRRLETTIIIDQMPFHQVDAYKGTLFRLDKNNKWKIETMKWPRRGERSRLSYGPLHRLYESSKPLMIVIPNIHRHQLPSSAYTTYHHLALQIAHDWYLYGGGDSMIVTDDHPIVAFEEIDLVTMGTEKIEEPFYRIYLGVGQDNHAMTQLLGLESNPVDIAIEKSSIQVGSRRFDGPGTGLELACQLLPRRTGMLVPEWVITSPLTKEQGLGGILGAGFFGNDWQAFGY</sequence>
<protein>
    <recommendedName>
        <fullName evidence="2">Peptidase S9 prolyl oligopeptidase catalytic domain-containing protein</fullName>
    </recommendedName>
</protein>